<dbReference type="PANTHER" id="PTHR16515:SF57">
    <property type="entry name" value="ZINC FINGER PROTEIN 154-LIKE"/>
    <property type="match status" value="1"/>
</dbReference>
<dbReference type="SMART" id="SM00355">
    <property type="entry name" value="ZnF_C2H2"/>
    <property type="match status" value="4"/>
</dbReference>
<dbReference type="InParanoid" id="A0A7E5WRD5"/>
<dbReference type="GeneID" id="113505009"/>
<dbReference type="GO" id="GO:0010468">
    <property type="term" value="P:regulation of gene expression"/>
    <property type="evidence" value="ECO:0007669"/>
    <property type="project" value="TreeGrafter"/>
</dbReference>
<dbReference type="AlphaFoldDB" id="A0A7E5WRD5"/>
<evidence type="ECO:0000256" key="3">
    <source>
        <dbReference type="ARBA" id="ARBA00022737"/>
    </source>
</evidence>
<evidence type="ECO:0000256" key="4">
    <source>
        <dbReference type="ARBA" id="ARBA00022771"/>
    </source>
</evidence>
<evidence type="ECO:0000256" key="6">
    <source>
        <dbReference type="ARBA" id="ARBA00023125"/>
    </source>
</evidence>
<dbReference type="RefSeq" id="XP_026743328.1">
    <property type="nucleotide sequence ID" value="XM_026887527.1"/>
</dbReference>
<dbReference type="GO" id="GO:0008270">
    <property type="term" value="F:zinc ion binding"/>
    <property type="evidence" value="ECO:0007669"/>
    <property type="project" value="UniProtKB-KW"/>
</dbReference>
<dbReference type="InterPro" id="IPR050331">
    <property type="entry name" value="Zinc_finger"/>
</dbReference>
<evidence type="ECO:0000313" key="11">
    <source>
        <dbReference type="RefSeq" id="XP_026743328.1"/>
    </source>
</evidence>
<dbReference type="KEGG" id="tnl:113505009"/>
<feature type="non-terminal residue" evidence="11">
    <location>
        <position position="179"/>
    </location>
</feature>
<keyword evidence="2" id="KW-0479">Metal-binding</keyword>
<evidence type="ECO:0000256" key="2">
    <source>
        <dbReference type="ARBA" id="ARBA00022723"/>
    </source>
</evidence>
<keyword evidence="10" id="KW-1185">Reference proteome</keyword>
<comment type="subcellular location">
    <subcellularLocation>
        <location evidence="1">Nucleus</location>
    </subcellularLocation>
</comment>
<dbReference type="FunFam" id="3.30.160.60:FF:000045">
    <property type="entry name" value="ZFP69 zinc finger protein B"/>
    <property type="match status" value="1"/>
</dbReference>
<accession>A0A7E5WRD5</accession>
<dbReference type="Pfam" id="PF00096">
    <property type="entry name" value="zf-C2H2"/>
    <property type="match status" value="2"/>
</dbReference>
<keyword evidence="3" id="KW-0677">Repeat</keyword>
<reference evidence="11" key="1">
    <citation type="submission" date="2025-08" db="UniProtKB">
        <authorList>
            <consortium name="RefSeq"/>
        </authorList>
    </citation>
    <scope>IDENTIFICATION</scope>
</reference>
<keyword evidence="7" id="KW-0539">Nucleus</keyword>
<protein>
    <submittedName>
        <fullName evidence="11">Zinc finger protein 324B-like</fullName>
    </submittedName>
</protein>
<dbReference type="Proteomes" id="UP000322000">
    <property type="component" value="Chromosome 23"/>
</dbReference>
<name>A0A7E5WRD5_TRINI</name>
<gene>
    <name evidence="11" type="primary">LOC113505009</name>
</gene>
<feature type="domain" description="C2H2-type" evidence="9">
    <location>
        <begin position="148"/>
        <end position="175"/>
    </location>
</feature>
<feature type="domain" description="C2H2-type" evidence="9">
    <location>
        <begin position="120"/>
        <end position="147"/>
    </location>
</feature>
<feature type="domain" description="C2H2-type" evidence="9">
    <location>
        <begin position="91"/>
        <end position="119"/>
    </location>
</feature>
<evidence type="ECO:0000256" key="7">
    <source>
        <dbReference type="ARBA" id="ARBA00023242"/>
    </source>
</evidence>
<dbReference type="GO" id="GO:0005634">
    <property type="term" value="C:nucleus"/>
    <property type="evidence" value="ECO:0007669"/>
    <property type="project" value="UniProtKB-SubCell"/>
</dbReference>
<dbReference type="SUPFAM" id="SSF57667">
    <property type="entry name" value="beta-beta-alpha zinc fingers"/>
    <property type="match status" value="2"/>
</dbReference>
<evidence type="ECO:0000256" key="5">
    <source>
        <dbReference type="ARBA" id="ARBA00022833"/>
    </source>
</evidence>
<keyword evidence="4 8" id="KW-0863">Zinc-finger</keyword>
<evidence type="ECO:0000259" key="9">
    <source>
        <dbReference type="PROSITE" id="PS50157"/>
    </source>
</evidence>
<organism evidence="10 11">
    <name type="scientific">Trichoplusia ni</name>
    <name type="common">Cabbage looper</name>
    <dbReference type="NCBI Taxonomy" id="7111"/>
    <lineage>
        <taxon>Eukaryota</taxon>
        <taxon>Metazoa</taxon>
        <taxon>Ecdysozoa</taxon>
        <taxon>Arthropoda</taxon>
        <taxon>Hexapoda</taxon>
        <taxon>Insecta</taxon>
        <taxon>Pterygota</taxon>
        <taxon>Neoptera</taxon>
        <taxon>Endopterygota</taxon>
        <taxon>Lepidoptera</taxon>
        <taxon>Glossata</taxon>
        <taxon>Ditrysia</taxon>
        <taxon>Noctuoidea</taxon>
        <taxon>Noctuidae</taxon>
        <taxon>Plusiinae</taxon>
        <taxon>Trichoplusia</taxon>
    </lineage>
</organism>
<proteinExistence type="predicted"/>
<evidence type="ECO:0000256" key="1">
    <source>
        <dbReference type="ARBA" id="ARBA00004123"/>
    </source>
</evidence>
<dbReference type="PANTHER" id="PTHR16515">
    <property type="entry name" value="PR DOMAIN ZINC FINGER PROTEIN"/>
    <property type="match status" value="1"/>
</dbReference>
<dbReference type="OrthoDB" id="427030at2759"/>
<dbReference type="Gene3D" id="3.30.160.60">
    <property type="entry name" value="Classic Zinc Finger"/>
    <property type="match status" value="2"/>
</dbReference>
<keyword evidence="6" id="KW-0238">DNA-binding</keyword>
<keyword evidence="5" id="KW-0862">Zinc</keyword>
<dbReference type="PROSITE" id="PS50157">
    <property type="entry name" value="ZINC_FINGER_C2H2_2"/>
    <property type="match status" value="3"/>
</dbReference>
<dbReference type="GO" id="GO:0003677">
    <property type="term" value="F:DNA binding"/>
    <property type="evidence" value="ECO:0007669"/>
    <property type="project" value="UniProtKB-KW"/>
</dbReference>
<evidence type="ECO:0000313" key="10">
    <source>
        <dbReference type="Proteomes" id="UP000322000"/>
    </source>
</evidence>
<dbReference type="PROSITE" id="PS00028">
    <property type="entry name" value="ZINC_FINGER_C2H2_1"/>
    <property type="match status" value="2"/>
</dbReference>
<dbReference type="InterPro" id="IPR036236">
    <property type="entry name" value="Znf_C2H2_sf"/>
</dbReference>
<dbReference type="InterPro" id="IPR013087">
    <property type="entry name" value="Znf_C2H2_type"/>
</dbReference>
<sequence length="179" mass="19824">MYLQGDRSLTLYVIIIIPDPVLSLSRLVLPEVKVEQGASRGLTRVTEELEKPELSVGADGKKYALCGVCNKSVRASGWRRHARAHRGERRYSCHACGLAFADSGNLARHARALHAQLRPHACSTCRKAFSRRAHLREHERSHSERREFVCHECGAASKSGAALRMHARRHAAPALGCAQ</sequence>
<evidence type="ECO:0000256" key="8">
    <source>
        <dbReference type="PROSITE-ProRule" id="PRU00042"/>
    </source>
</evidence>